<protein>
    <recommendedName>
        <fullName evidence="2">Phosphatidic acid phosphatase type 2/haloperoxidase domain-containing protein</fullName>
    </recommendedName>
</protein>
<dbReference type="AlphaFoldDB" id="A0A1G1WG64"/>
<dbReference type="Proteomes" id="UP000176389">
    <property type="component" value="Unassembled WGS sequence"/>
</dbReference>
<keyword evidence="1" id="KW-1133">Transmembrane helix</keyword>
<dbReference type="PANTHER" id="PTHR14969">
    <property type="entry name" value="SPHINGOSINE-1-PHOSPHATE PHOSPHOHYDROLASE"/>
    <property type="match status" value="1"/>
</dbReference>
<dbReference type="InterPro" id="IPR000326">
    <property type="entry name" value="PAP2/HPO"/>
</dbReference>
<feature type="transmembrane region" description="Helical" evidence="1">
    <location>
        <begin position="12"/>
        <end position="31"/>
    </location>
</feature>
<dbReference type="STRING" id="1802596.A2Z11_04295"/>
<evidence type="ECO:0000259" key="2">
    <source>
        <dbReference type="SMART" id="SM00014"/>
    </source>
</evidence>
<sequence>MLFKQPLSKQVATIVFGVLVIGFFILTYFVSTGRTDVFDSSGIEKMQALSSPALTWFMIFVSSFSDGFFPVVFFFAFALALLIKGYKKEAYFSFIIWIGPLLSWILKMIIARMRPEDFLVQGYSLPTDHSYPSGHVVFYTVFFGLVAFYALTLPNLRELGRKFLLTISVALIILVGFSRIYLGVHWPTDVIGGYLLGFSVLGILTLLYLRLIQNK</sequence>
<dbReference type="SUPFAM" id="SSF48317">
    <property type="entry name" value="Acid phosphatase/Vanadium-dependent haloperoxidase"/>
    <property type="match status" value="1"/>
</dbReference>
<keyword evidence="1" id="KW-0812">Transmembrane</keyword>
<dbReference type="SMART" id="SM00014">
    <property type="entry name" value="acidPPc"/>
    <property type="match status" value="1"/>
</dbReference>
<dbReference type="Gene3D" id="1.20.144.10">
    <property type="entry name" value="Phosphatidic acid phosphatase type 2/haloperoxidase"/>
    <property type="match status" value="1"/>
</dbReference>
<accession>A0A1G1WG64</accession>
<dbReference type="EMBL" id="MHCS01000013">
    <property type="protein sequence ID" value="OGY26708.1"/>
    <property type="molecule type" value="Genomic_DNA"/>
</dbReference>
<evidence type="ECO:0000256" key="1">
    <source>
        <dbReference type="SAM" id="Phobius"/>
    </source>
</evidence>
<dbReference type="CDD" id="cd03392">
    <property type="entry name" value="PAP2_like_2"/>
    <property type="match status" value="1"/>
</dbReference>
<dbReference type="InterPro" id="IPR036938">
    <property type="entry name" value="PAP2/HPO_sf"/>
</dbReference>
<feature type="domain" description="Phosphatidic acid phosphatase type 2/haloperoxidase" evidence="2">
    <location>
        <begin position="90"/>
        <end position="205"/>
    </location>
</feature>
<evidence type="ECO:0000313" key="4">
    <source>
        <dbReference type="Proteomes" id="UP000176389"/>
    </source>
</evidence>
<comment type="caution">
    <text evidence="3">The sequence shown here is derived from an EMBL/GenBank/DDBJ whole genome shotgun (WGS) entry which is preliminary data.</text>
</comment>
<dbReference type="PANTHER" id="PTHR14969:SF13">
    <property type="entry name" value="AT30094P"/>
    <property type="match status" value="1"/>
</dbReference>
<keyword evidence="1" id="KW-0472">Membrane</keyword>
<feature type="transmembrane region" description="Helical" evidence="1">
    <location>
        <begin position="163"/>
        <end position="184"/>
    </location>
</feature>
<feature type="transmembrane region" description="Helical" evidence="1">
    <location>
        <begin position="130"/>
        <end position="151"/>
    </location>
</feature>
<organism evidence="3 4">
    <name type="scientific">Candidatus Woykebacteria bacterium RBG_16_43_9</name>
    <dbReference type="NCBI Taxonomy" id="1802596"/>
    <lineage>
        <taxon>Bacteria</taxon>
        <taxon>Candidatus Woykeibacteriota</taxon>
    </lineage>
</organism>
<reference evidence="3 4" key="1">
    <citation type="journal article" date="2016" name="Nat. Commun.">
        <title>Thousands of microbial genomes shed light on interconnected biogeochemical processes in an aquifer system.</title>
        <authorList>
            <person name="Anantharaman K."/>
            <person name="Brown C.T."/>
            <person name="Hug L.A."/>
            <person name="Sharon I."/>
            <person name="Castelle C.J."/>
            <person name="Probst A.J."/>
            <person name="Thomas B.C."/>
            <person name="Singh A."/>
            <person name="Wilkins M.J."/>
            <person name="Karaoz U."/>
            <person name="Brodie E.L."/>
            <person name="Williams K.H."/>
            <person name="Hubbard S.S."/>
            <person name="Banfield J.F."/>
        </authorList>
    </citation>
    <scope>NUCLEOTIDE SEQUENCE [LARGE SCALE GENOMIC DNA]</scope>
</reference>
<feature type="transmembrane region" description="Helical" evidence="1">
    <location>
        <begin position="90"/>
        <end position="110"/>
    </location>
</feature>
<gene>
    <name evidence="3" type="ORF">A2Z11_04295</name>
</gene>
<feature type="transmembrane region" description="Helical" evidence="1">
    <location>
        <begin position="56"/>
        <end position="83"/>
    </location>
</feature>
<evidence type="ECO:0000313" key="3">
    <source>
        <dbReference type="EMBL" id="OGY26708.1"/>
    </source>
</evidence>
<feature type="transmembrane region" description="Helical" evidence="1">
    <location>
        <begin position="190"/>
        <end position="209"/>
    </location>
</feature>
<proteinExistence type="predicted"/>
<name>A0A1G1WG64_9BACT</name>
<dbReference type="Pfam" id="PF01569">
    <property type="entry name" value="PAP2"/>
    <property type="match status" value="1"/>
</dbReference>